<keyword evidence="4" id="KW-1185">Reference proteome</keyword>
<proteinExistence type="predicted"/>
<dbReference type="EMBL" id="JAIWYP010000001">
    <property type="protein sequence ID" value="KAH3888447.1"/>
    <property type="molecule type" value="Genomic_DNA"/>
</dbReference>
<organism evidence="3 4">
    <name type="scientific">Dreissena polymorpha</name>
    <name type="common">Zebra mussel</name>
    <name type="synonym">Mytilus polymorpha</name>
    <dbReference type="NCBI Taxonomy" id="45954"/>
    <lineage>
        <taxon>Eukaryota</taxon>
        <taxon>Metazoa</taxon>
        <taxon>Spiralia</taxon>
        <taxon>Lophotrochozoa</taxon>
        <taxon>Mollusca</taxon>
        <taxon>Bivalvia</taxon>
        <taxon>Autobranchia</taxon>
        <taxon>Heteroconchia</taxon>
        <taxon>Euheterodonta</taxon>
        <taxon>Imparidentia</taxon>
        <taxon>Neoheterodontei</taxon>
        <taxon>Myida</taxon>
        <taxon>Dreissenoidea</taxon>
        <taxon>Dreissenidae</taxon>
        <taxon>Dreissena</taxon>
    </lineage>
</organism>
<sequence length="106" mass="12335">MFHILRLVTMSFQRRIYLSISSLFNRLPYVDYVGGVLAMTKESFLKMNGFANVYFRWGGKDDDMNIRWKLLVTAKTRITKDGIHTLNYTLLAKNSDEVTTHIIAEI</sequence>
<dbReference type="AlphaFoldDB" id="A0A9D4N833"/>
<evidence type="ECO:0000259" key="2">
    <source>
        <dbReference type="Pfam" id="PF02709"/>
    </source>
</evidence>
<protein>
    <recommendedName>
        <fullName evidence="2">Galactosyltransferase C-terminal domain-containing protein</fullName>
    </recommendedName>
</protein>
<evidence type="ECO:0000313" key="3">
    <source>
        <dbReference type="EMBL" id="KAH3888447.1"/>
    </source>
</evidence>
<dbReference type="GO" id="GO:0008378">
    <property type="term" value="F:galactosyltransferase activity"/>
    <property type="evidence" value="ECO:0007669"/>
    <property type="project" value="TreeGrafter"/>
</dbReference>
<keyword evidence="1" id="KW-0808">Transferase</keyword>
<accession>A0A9D4N833</accession>
<dbReference type="GO" id="GO:0005794">
    <property type="term" value="C:Golgi apparatus"/>
    <property type="evidence" value="ECO:0007669"/>
    <property type="project" value="TreeGrafter"/>
</dbReference>
<evidence type="ECO:0000313" key="4">
    <source>
        <dbReference type="Proteomes" id="UP000828390"/>
    </source>
</evidence>
<dbReference type="SUPFAM" id="SSF53448">
    <property type="entry name" value="Nucleotide-diphospho-sugar transferases"/>
    <property type="match status" value="1"/>
</dbReference>
<dbReference type="PANTHER" id="PTHR19300:SF61">
    <property type="entry name" value="BETA-1,4-N-ACETYLGALACTOSAMINYLTRANSFERASE"/>
    <property type="match status" value="1"/>
</dbReference>
<dbReference type="InterPro" id="IPR029044">
    <property type="entry name" value="Nucleotide-diphossugar_trans"/>
</dbReference>
<dbReference type="InterPro" id="IPR027791">
    <property type="entry name" value="Galactosyl_T_C"/>
</dbReference>
<name>A0A9D4N833_DREPO</name>
<dbReference type="PANTHER" id="PTHR19300">
    <property type="entry name" value="BETA-1,4-GALACTOSYLTRANSFERASE"/>
    <property type="match status" value="1"/>
</dbReference>
<evidence type="ECO:0000256" key="1">
    <source>
        <dbReference type="ARBA" id="ARBA00022679"/>
    </source>
</evidence>
<dbReference type="PRINTS" id="PR02050">
    <property type="entry name" value="B14GALTRFASE"/>
</dbReference>
<dbReference type="GO" id="GO:0005975">
    <property type="term" value="P:carbohydrate metabolic process"/>
    <property type="evidence" value="ECO:0007669"/>
    <property type="project" value="InterPro"/>
</dbReference>
<dbReference type="Gene3D" id="3.90.550.10">
    <property type="entry name" value="Spore Coat Polysaccharide Biosynthesis Protein SpsA, Chain A"/>
    <property type="match status" value="1"/>
</dbReference>
<dbReference type="InterPro" id="IPR003859">
    <property type="entry name" value="Galactosyl_T"/>
</dbReference>
<reference evidence="3" key="2">
    <citation type="submission" date="2020-11" db="EMBL/GenBank/DDBJ databases">
        <authorList>
            <person name="McCartney M.A."/>
            <person name="Auch B."/>
            <person name="Kono T."/>
            <person name="Mallez S."/>
            <person name="Becker A."/>
            <person name="Gohl D.M."/>
            <person name="Silverstein K.A.T."/>
            <person name="Koren S."/>
            <person name="Bechman K.B."/>
            <person name="Herman A."/>
            <person name="Abrahante J.E."/>
            <person name="Garbe J."/>
        </authorList>
    </citation>
    <scope>NUCLEOTIDE SEQUENCE</scope>
    <source>
        <strain evidence="3">Duluth1</strain>
        <tissue evidence="3">Whole animal</tissue>
    </source>
</reference>
<reference evidence="3" key="1">
    <citation type="journal article" date="2019" name="bioRxiv">
        <title>The Genome of the Zebra Mussel, Dreissena polymorpha: A Resource for Invasive Species Research.</title>
        <authorList>
            <person name="McCartney M.A."/>
            <person name="Auch B."/>
            <person name="Kono T."/>
            <person name="Mallez S."/>
            <person name="Zhang Y."/>
            <person name="Obille A."/>
            <person name="Becker A."/>
            <person name="Abrahante J.E."/>
            <person name="Garbe J."/>
            <person name="Badalamenti J.P."/>
            <person name="Herman A."/>
            <person name="Mangelson H."/>
            <person name="Liachko I."/>
            <person name="Sullivan S."/>
            <person name="Sone E.D."/>
            <person name="Koren S."/>
            <person name="Silverstein K.A.T."/>
            <person name="Beckman K.B."/>
            <person name="Gohl D.M."/>
        </authorList>
    </citation>
    <scope>NUCLEOTIDE SEQUENCE</scope>
    <source>
        <strain evidence="3">Duluth1</strain>
        <tissue evidence="3">Whole animal</tissue>
    </source>
</reference>
<dbReference type="Proteomes" id="UP000828390">
    <property type="component" value="Unassembled WGS sequence"/>
</dbReference>
<comment type="caution">
    <text evidence="3">The sequence shown here is derived from an EMBL/GenBank/DDBJ whole genome shotgun (WGS) entry which is preliminary data.</text>
</comment>
<dbReference type="Pfam" id="PF02709">
    <property type="entry name" value="Glyco_transf_7C"/>
    <property type="match status" value="1"/>
</dbReference>
<gene>
    <name evidence="3" type="ORF">DPMN_012482</name>
</gene>
<feature type="domain" description="Galactosyltransferase C-terminal" evidence="2">
    <location>
        <begin position="15"/>
        <end position="78"/>
    </location>
</feature>